<dbReference type="Pfam" id="PF19275">
    <property type="entry name" value="HflX_C"/>
    <property type="match status" value="1"/>
</dbReference>
<comment type="function">
    <text evidence="6">GTPase that associates with the 50S ribosomal subunit and may have a role during protein synthesis or ribosome biogenesis.</text>
</comment>
<sequence length="438" mass="48687">MTQLIDHGVPVQRALVLHPTRASQADARDPQARLDEAVGLAQALDLEVVEARVAPLRARTPATLFGSGKVEELRLLCEVEQIDVVMVDEALSPVQQRNLERAWKVKVVDRTGVILEIFGRRARTREGRLQVELARLDYERSRLVRTWTHLERQRGGTGSTGGPGETQIELDRRQIADRIAKMKRELTEVRRTRTLHRTARKKVPYPTIALVGYTNAGKSTLFNRLTEAEVMAQDMLFATLDPTLRTVKLPGGRPAILSDTVGFISDLPHELVEAFRATLEEVQEADVVLHVRDIANPDTEAQKRDVEAVLEELGVTVEEGRRIIEVWNKADLLPQDEHDDVAGAARRAEAALVSAVTSEGCEALLRRLANLVDVTPEIDVVLAAANGEALAWLYRHGRVMGRHDQPDGGLHLRVRLDGQALGRFERLFPEATVAEAAE</sequence>
<keyword evidence="2 8" id="KW-0479">Metal-binding</keyword>
<feature type="domain" description="Hflx-type G" evidence="9">
    <location>
        <begin position="206"/>
        <end position="337"/>
    </location>
</feature>
<keyword evidence="3 6" id="KW-0547">Nucleotide-binding</keyword>
<dbReference type="FunFam" id="3.40.50.11060:FF:000001">
    <property type="entry name" value="GTPase HflX"/>
    <property type="match status" value="1"/>
</dbReference>
<comment type="similarity">
    <text evidence="6">Belongs to the TRAFAC class OBG-HflX-like GTPase superfamily. HflX GTPase family.</text>
</comment>
<dbReference type="AlphaFoldDB" id="A0A2D2AYB4"/>
<dbReference type="InterPro" id="IPR006073">
    <property type="entry name" value="GTP-bd"/>
</dbReference>
<dbReference type="InterPro" id="IPR027417">
    <property type="entry name" value="P-loop_NTPase"/>
</dbReference>
<dbReference type="Pfam" id="PF16360">
    <property type="entry name" value="GTP-bdg_M"/>
    <property type="match status" value="1"/>
</dbReference>
<evidence type="ECO:0000256" key="3">
    <source>
        <dbReference type="ARBA" id="ARBA00022741"/>
    </source>
</evidence>
<evidence type="ECO:0000259" key="9">
    <source>
        <dbReference type="PROSITE" id="PS51705"/>
    </source>
</evidence>
<dbReference type="OrthoDB" id="9812272at2"/>
<feature type="binding site" evidence="8">
    <location>
        <position position="239"/>
    </location>
    <ligand>
        <name>Mg(2+)</name>
        <dbReference type="ChEBI" id="CHEBI:18420"/>
    </ligand>
</feature>
<keyword evidence="5 6" id="KW-0342">GTP-binding</keyword>
<dbReference type="KEGG" id="cmb:CSW64_11460"/>
<dbReference type="InterPro" id="IPR045498">
    <property type="entry name" value="HflX_C"/>
</dbReference>
<dbReference type="Gene3D" id="6.10.250.2860">
    <property type="match status" value="1"/>
</dbReference>
<dbReference type="PIRSF" id="PIRSF006809">
    <property type="entry name" value="GTP-binding_hflX_prd"/>
    <property type="match status" value="1"/>
</dbReference>
<comment type="subcellular location">
    <subcellularLocation>
        <location evidence="6">Cytoplasm</location>
    </subcellularLocation>
    <text evidence="6">May associate with membranes.</text>
</comment>
<evidence type="ECO:0000313" key="10">
    <source>
        <dbReference type="EMBL" id="ATQ42982.1"/>
    </source>
</evidence>
<evidence type="ECO:0000256" key="7">
    <source>
        <dbReference type="PIRSR" id="PIRSR006809-1"/>
    </source>
</evidence>
<dbReference type="NCBIfam" id="TIGR03156">
    <property type="entry name" value="GTP_HflX"/>
    <property type="match status" value="1"/>
</dbReference>
<feature type="binding site" evidence="7">
    <location>
        <begin position="328"/>
        <end position="331"/>
    </location>
    <ligand>
        <name>GTP</name>
        <dbReference type="ChEBI" id="CHEBI:37565"/>
    </ligand>
</feature>
<dbReference type="GO" id="GO:0043022">
    <property type="term" value="F:ribosome binding"/>
    <property type="evidence" value="ECO:0007669"/>
    <property type="project" value="TreeGrafter"/>
</dbReference>
<feature type="binding site" evidence="8">
    <location>
        <position position="219"/>
    </location>
    <ligand>
        <name>Mg(2+)</name>
        <dbReference type="ChEBI" id="CHEBI:18420"/>
    </ligand>
</feature>
<dbReference type="InterPro" id="IPR016496">
    <property type="entry name" value="GTPase_HflX"/>
</dbReference>
<dbReference type="GO" id="GO:0005525">
    <property type="term" value="F:GTP binding"/>
    <property type="evidence" value="ECO:0007669"/>
    <property type="project" value="UniProtKB-UniRule"/>
</dbReference>
<dbReference type="PRINTS" id="PR00326">
    <property type="entry name" value="GTP1OBG"/>
</dbReference>
<dbReference type="EMBL" id="CP024201">
    <property type="protein sequence ID" value="ATQ42982.1"/>
    <property type="molecule type" value="Genomic_DNA"/>
</dbReference>
<reference evidence="10 11" key="1">
    <citation type="submission" date="2017-10" db="EMBL/GenBank/DDBJ databases">
        <title>Genome sequence of Caulobacter mirabilis FWC38.</title>
        <authorList>
            <person name="Fiebig A."/>
            <person name="Crosson S."/>
        </authorList>
    </citation>
    <scope>NUCLEOTIDE SEQUENCE [LARGE SCALE GENOMIC DNA]</scope>
    <source>
        <strain evidence="10 11">FWC 38</strain>
    </source>
</reference>
<keyword evidence="1 6" id="KW-0963">Cytoplasm</keyword>
<evidence type="ECO:0000256" key="4">
    <source>
        <dbReference type="ARBA" id="ARBA00022842"/>
    </source>
</evidence>
<dbReference type="InterPro" id="IPR042108">
    <property type="entry name" value="GTPase_HflX_N_sf"/>
</dbReference>
<comment type="cofactor">
    <cofactor evidence="8">
        <name>Mg(2+)</name>
        <dbReference type="ChEBI" id="CHEBI:18420"/>
    </cofactor>
</comment>
<accession>A0A2D2AYB4</accession>
<protein>
    <recommendedName>
        <fullName evidence="6">GTPase HflX</fullName>
    </recommendedName>
    <alternativeName>
        <fullName evidence="6">GTP-binding protein HflX</fullName>
    </alternativeName>
</protein>
<dbReference type="InterPro" id="IPR030394">
    <property type="entry name" value="G_HFLX_dom"/>
</dbReference>
<feature type="binding site" evidence="7">
    <location>
        <begin position="259"/>
        <end position="262"/>
    </location>
    <ligand>
        <name>GTP</name>
        <dbReference type="ChEBI" id="CHEBI:37565"/>
    </ligand>
</feature>
<feature type="binding site" evidence="7">
    <location>
        <begin position="212"/>
        <end position="219"/>
    </location>
    <ligand>
        <name>GTP</name>
        <dbReference type="ChEBI" id="CHEBI:37565"/>
    </ligand>
</feature>
<proteinExistence type="inferred from homology"/>
<dbReference type="Pfam" id="PF13167">
    <property type="entry name" value="GTP-bdg_N"/>
    <property type="match status" value="1"/>
</dbReference>
<dbReference type="GO" id="GO:0003924">
    <property type="term" value="F:GTPase activity"/>
    <property type="evidence" value="ECO:0007669"/>
    <property type="project" value="UniProtKB-UniRule"/>
</dbReference>
<dbReference type="PROSITE" id="PS51705">
    <property type="entry name" value="G_HFLX"/>
    <property type="match status" value="1"/>
</dbReference>
<keyword evidence="11" id="KW-1185">Reference proteome</keyword>
<evidence type="ECO:0000256" key="5">
    <source>
        <dbReference type="ARBA" id="ARBA00023134"/>
    </source>
</evidence>
<dbReference type="GO" id="GO:0046872">
    <property type="term" value="F:metal ion binding"/>
    <property type="evidence" value="ECO:0007669"/>
    <property type="project" value="UniProtKB-KW"/>
</dbReference>
<dbReference type="Pfam" id="PF01926">
    <property type="entry name" value="MMR_HSR1"/>
    <property type="match status" value="1"/>
</dbReference>
<name>A0A2D2AYB4_9CAUL</name>
<dbReference type="SUPFAM" id="SSF52540">
    <property type="entry name" value="P-loop containing nucleoside triphosphate hydrolases"/>
    <property type="match status" value="1"/>
</dbReference>
<keyword evidence="4 8" id="KW-0460">Magnesium</keyword>
<dbReference type="GO" id="GO:0005737">
    <property type="term" value="C:cytoplasm"/>
    <property type="evidence" value="ECO:0007669"/>
    <property type="project" value="UniProtKB-SubCell"/>
</dbReference>
<dbReference type="Gene3D" id="3.40.50.11060">
    <property type="entry name" value="GTPase HflX, N-terminal domain"/>
    <property type="match status" value="1"/>
</dbReference>
<dbReference type="InterPro" id="IPR025121">
    <property type="entry name" value="GTPase_HflX_N"/>
</dbReference>
<dbReference type="Gene3D" id="3.40.50.300">
    <property type="entry name" value="P-loop containing nucleotide triphosphate hydrolases"/>
    <property type="match status" value="1"/>
</dbReference>
<comment type="subunit">
    <text evidence="6">Monomer. Associates with the 50S ribosomal subunit.</text>
</comment>
<organism evidence="10 11">
    <name type="scientific">Caulobacter mirabilis</name>
    <dbReference type="NCBI Taxonomy" id="69666"/>
    <lineage>
        <taxon>Bacteria</taxon>
        <taxon>Pseudomonadati</taxon>
        <taxon>Pseudomonadota</taxon>
        <taxon>Alphaproteobacteria</taxon>
        <taxon>Caulobacterales</taxon>
        <taxon>Caulobacteraceae</taxon>
        <taxon>Caulobacter</taxon>
    </lineage>
</organism>
<evidence type="ECO:0000256" key="6">
    <source>
        <dbReference type="HAMAP-Rule" id="MF_00900"/>
    </source>
</evidence>
<gene>
    <name evidence="6 10" type="primary">hflX</name>
    <name evidence="10" type="ORF">CSW64_11460</name>
</gene>
<evidence type="ECO:0000313" key="11">
    <source>
        <dbReference type="Proteomes" id="UP000228945"/>
    </source>
</evidence>
<dbReference type="Proteomes" id="UP000228945">
    <property type="component" value="Chromosome"/>
</dbReference>
<dbReference type="HAMAP" id="MF_00900">
    <property type="entry name" value="GTPase_HflX"/>
    <property type="match status" value="1"/>
</dbReference>
<dbReference type="PANTHER" id="PTHR10229">
    <property type="entry name" value="GTP-BINDING PROTEIN HFLX"/>
    <property type="match status" value="1"/>
</dbReference>
<evidence type="ECO:0000256" key="2">
    <source>
        <dbReference type="ARBA" id="ARBA00022723"/>
    </source>
</evidence>
<evidence type="ECO:0000256" key="8">
    <source>
        <dbReference type="PIRSR" id="PIRSR006809-2"/>
    </source>
</evidence>
<evidence type="ECO:0000256" key="1">
    <source>
        <dbReference type="ARBA" id="ARBA00022490"/>
    </source>
</evidence>
<dbReference type="CDD" id="cd01878">
    <property type="entry name" value="HflX"/>
    <property type="match status" value="1"/>
</dbReference>
<dbReference type="RefSeq" id="WP_099622233.1">
    <property type="nucleotide sequence ID" value="NZ_CP024201.1"/>
</dbReference>
<feature type="binding site" evidence="7">
    <location>
        <begin position="237"/>
        <end position="241"/>
    </location>
    <ligand>
        <name>GTP</name>
        <dbReference type="ChEBI" id="CHEBI:37565"/>
    </ligand>
</feature>
<dbReference type="PANTHER" id="PTHR10229:SF0">
    <property type="entry name" value="GTP-BINDING PROTEIN 6-RELATED"/>
    <property type="match status" value="1"/>
</dbReference>
<dbReference type="InterPro" id="IPR032305">
    <property type="entry name" value="GTP-bd_M"/>
</dbReference>